<evidence type="ECO:0000313" key="8">
    <source>
        <dbReference type="EMBL" id="QBD82105.1"/>
    </source>
</evidence>
<keyword evidence="5" id="KW-0676">Redox-active center</keyword>
<dbReference type="Pfam" id="PF00085">
    <property type="entry name" value="Thioredoxin"/>
    <property type="match status" value="1"/>
</dbReference>
<accession>A0A4P6K276</accession>
<dbReference type="SUPFAM" id="SSF52833">
    <property type="entry name" value="Thioredoxin-like"/>
    <property type="match status" value="1"/>
</dbReference>
<dbReference type="EMBL" id="CP035758">
    <property type="protein sequence ID" value="QBD82105.1"/>
    <property type="molecule type" value="Genomic_DNA"/>
</dbReference>
<proteinExistence type="inferred from homology"/>
<keyword evidence="3" id="KW-0249">Electron transport</keyword>
<name>A0A4P6K276_KTERU</name>
<evidence type="ECO:0000256" key="4">
    <source>
        <dbReference type="ARBA" id="ARBA00023157"/>
    </source>
</evidence>
<dbReference type="Proteomes" id="UP000290365">
    <property type="component" value="Chromosome"/>
</dbReference>
<dbReference type="InterPro" id="IPR005746">
    <property type="entry name" value="Thioredoxin"/>
</dbReference>
<feature type="domain" description="Thioredoxin" evidence="7">
    <location>
        <begin position="1"/>
        <end position="109"/>
    </location>
</feature>
<keyword evidence="2" id="KW-0813">Transport</keyword>
<organism evidence="8 9">
    <name type="scientific">Ktedonosporobacter rubrisoli</name>
    <dbReference type="NCBI Taxonomy" id="2509675"/>
    <lineage>
        <taxon>Bacteria</taxon>
        <taxon>Bacillati</taxon>
        <taxon>Chloroflexota</taxon>
        <taxon>Ktedonobacteria</taxon>
        <taxon>Ktedonobacterales</taxon>
        <taxon>Ktedonosporobacteraceae</taxon>
        <taxon>Ktedonosporobacter</taxon>
    </lineage>
</organism>
<dbReference type="AlphaFoldDB" id="A0A4P6K276"/>
<evidence type="ECO:0000256" key="6">
    <source>
        <dbReference type="PIRNR" id="PIRNR000077"/>
    </source>
</evidence>
<evidence type="ECO:0000256" key="1">
    <source>
        <dbReference type="ARBA" id="ARBA00008987"/>
    </source>
</evidence>
<dbReference type="PROSITE" id="PS51352">
    <property type="entry name" value="THIOREDOXIN_2"/>
    <property type="match status" value="1"/>
</dbReference>
<dbReference type="GO" id="GO:0005737">
    <property type="term" value="C:cytoplasm"/>
    <property type="evidence" value="ECO:0007669"/>
    <property type="project" value="TreeGrafter"/>
</dbReference>
<comment type="similarity">
    <text evidence="1 6">Belongs to the thioredoxin family.</text>
</comment>
<gene>
    <name evidence="8" type="ORF">EPA93_41455</name>
</gene>
<dbReference type="PANTHER" id="PTHR45663">
    <property type="entry name" value="GEO12009P1"/>
    <property type="match status" value="1"/>
</dbReference>
<dbReference type="InterPro" id="IPR013766">
    <property type="entry name" value="Thioredoxin_domain"/>
</dbReference>
<dbReference type="PIRSF" id="PIRSF000077">
    <property type="entry name" value="Thioredoxin"/>
    <property type="match status" value="1"/>
</dbReference>
<evidence type="ECO:0000313" key="9">
    <source>
        <dbReference type="Proteomes" id="UP000290365"/>
    </source>
</evidence>
<sequence>MADSYIEVTGADFAEKILNAPQMVIVNFATAQSSACQILEPEFAAISKEYQGRILFARLEVENQQELIEQWQIDGIPTLLFFKNGKVIHRNKGIIMRDKLRRLIEGVLLVS</sequence>
<dbReference type="Gene3D" id="3.40.30.10">
    <property type="entry name" value="Glutaredoxin"/>
    <property type="match status" value="1"/>
</dbReference>
<dbReference type="CDD" id="cd02947">
    <property type="entry name" value="TRX_family"/>
    <property type="match status" value="1"/>
</dbReference>
<dbReference type="OrthoDB" id="32134at2"/>
<protein>
    <recommendedName>
        <fullName evidence="6">Thioredoxin</fullName>
    </recommendedName>
</protein>
<dbReference type="PANTHER" id="PTHR45663:SF11">
    <property type="entry name" value="GEO12009P1"/>
    <property type="match status" value="1"/>
</dbReference>
<dbReference type="GO" id="GO:0015035">
    <property type="term" value="F:protein-disulfide reductase activity"/>
    <property type="evidence" value="ECO:0007669"/>
    <property type="project" value="InterPro"/>
</dbReference>
<dbReference type="InterPro" id="IPR036249">
    <property type="entry name" value="Thioredoxin-like_sf"/>
</dbReference>
<evidence type="ECO:0000256" key="5">
    <source>
        <dbReference type="ARBA" id="ARBA00023284"/>
    </source>
</evidence>
<reference evidence="8 9" key="1">
    <citation type="submission" date="2019-01" db="EMBL/GenBank/DDBJ databases">
        <title>Ktedonosporobacter rubrisoli SCAWS-G2.</title>
        <authorList>
            <person name="Huang Y."/>
            <person name="Yan B."/>
        </authorList>
    </citation>
    <scope>NUCLEOTIDE SEQUENCE [LARGE SCALE GENOMIC DNA]</scope>
    <source>
        <strain evidence="8 9">SCAWS-G2</strain>
    </source>
</reference>
<evidence type="ECO:0000256" key="3">
    <source>
        <dbReference type="ARBA" id="ARBA00022982"/>
    </source>
</evidence>
<keyword evidence="4" id="KW-1015">Disulfide bond</keyword>
<dbReference type="KEGG" id="kbs:EPA93_41455"/>
<evidence type="ECO:0000256" key="2">
    <source>
        <dbReference type="ARBA" id="ARBA00022448"/>
    </source>
</evidence>
<keyword evidence="9" id="KW-1185">Reference proteome</keyword>
<evidence type="ECO:0000259" key="7">
    <source>
        <dbReference type="PROSITE" id="PS51352"/>
    </source>
</evidence>